<keyword evidence="3" id="KW-1185">Reference proteome</keyword>
<organism evidence="2 3">
    <name type="scientific">Anopheles atroparvus</name>
    <name type="common">European mosquito</name>
    <dbReference type="NCBI Taxonomy" id="41427"/>
    <lineage>
        <taxon>Eukaryota</taxon>
        <taxon>Metazoa</taxon>
        <taxon>Ecdysozoa</taxon>
        <taxon>Arthropoda</taxon>
        <taxon>Hexapoda</taxon>
        <taxon>Insecta</taxon>
        <taxon>Pterygota</taxon>
        <taxon>Neoptera</taxon>
        <taxon>Endopterygota</taxon>
        <taxon>Diptera</taxon>
        <taxon>Nematocera</taxon>
        <taxon>Culicoidea</taxon>
        <taxon>Culicidae</taxon>
        <taxon>Anophelinae</taxon>
        <taxon>Anopheles</taxon>
    </lineage>
</organism>
<dbReference type="InterPro" id="IPR036508">
    <property type="entry name" value="Chitin-bd_dom_sf"/>
</dbReference>
<dbReference type="EnsemblMetazoa" id="ENSAATROPT006793">
    <property type="protein sequence ID" value="ENSAATROPP006118"/>
    <property type="gene ID" value="ENSAATROPG005529"/>
</dbReference>
<dbReference type="PROSITE" id="PS50940">
    <property type="entry name" value="CHIT_BIND_II"/>
    <property type="match status" value="1"/>
</dbReference>
<feature type="domain" description="Chitin-binding type-2" evidence="1">
    <location>
        <begin position="35"/>
        <end position="92"/>
    </location>
</feature>
<name>A0AAG5D656_ANOAO</name>
<dbReference type="PANTHER" id="PTHR22933">
    <property type="entry name" value="FI18007P1-RELATED"/>
    <property type="match status" value="1"/>
</dbReference>
<evidence type="ECO:0000259" key="1">
    <source>
        <dbReference type="PROSITE" id="PS50940"/>
    </source>
</evidence>
<protein>
    <recommendedName>
        <fullName evidence="1">Chitin-binding type-2 domain-containing protein</fullName>
    </recommendedName>
</protein>
<sequence length="119" mass="13607">IKKNKTKVTEADSYQGLVGRPGIDFPVLTQIPRTVFDCKNHGNGYFADLETRCQVFHICDEGKKISFLCPNGTIFRQLDLICDWWFKVDCAATPNHYAESYSNNHAVNYIPYTTARKLN</sequence>
<dbReference type="InterPro" id="IPR002557">
    <property type="entry name" value="Chitin-bd_dom"/>
</dbReference>
<accession>A0AAG5D656</accession>
<dbReference type="InterPro" id="IPR052976">
    <property type="entry name" value="Scoloptoxin-like"/>
</dbReference>
<evidence type="ECO:0000313" key="3">
    <source>
        <dbReference type="Proteomes" id="UP000075880"/>
    </source>
</evidence>
<dbReference type="PANTHER" id="PTHR22933:SF42">
    <property type="entry name" value="FI18455P1-RELATED"/>
    <property type="match status" value="1"/>
</dbReference>
<dbReference type="GO" id="GO:0008061">
    <property type="term" value="F:chitin binding"/>
    <property type="evidence" value="ECO:0007669"/>
    <property type="project" value="InterPro"/>
</dbReference>
<reference evidence="2" key="1">
    <citation type="submission" date="2024-04" db="UniProtKB">
        <authorList>
            <consortium name="EnsemblMetazoa"/>
        </authorList>
    </citation>
    <scope>IDENTIFICATION</scope>
    <source>
        <strain evidence="2">EBRO</strain>
    </source>
</reference>
<proteinExistence type="predicted"/>
<dbReference type="GO" id="GO:0005576">
    <property type="term" value="C:extracellular region"/>
    <property type="evidence" value="ECO:0007669"/>
    <property type="project" value="InterPro"/>
</dbReference>
<dbReference type="Proteomes" id="UP000075880">
    <property type="component" value="Unassembled WGS sequence"/>
</dbReference>
<dbReference type="SMART" id="SM00494">
    <property type="entry name" value="ChtBD2"/>
    <property type="match status" value="1"/>
</dbReference>
<dbReference type="Pfam" id="PF01607">
    <property type="entry name" value="CBM_14"/>
    <property type="match status" value="1"/>
</dbReference>
<dbReference type="SUPFAM" id="SSF57625">
    <property type="entry name" value="Invertebrate chitin-binding proteins"/>
    <property type="match status" value="1"/>
</dbReference>
<evidence type="ECO:0000313" key="2">
    <source>
        <dbReference type="EnsemblMetazoa" id="ENSAATROPP006118"/>
    </source>
</evidence>
<dbReference type="AlphaFoldDB" id="A0AAG5D656"/>
<dbReference type="Gene3D" id="2.170.140.10">
    <property type="entry name" value="Chitin binding domain"/>
    <property type="match status" value="1"/>
</dbReference>